<feature type="non-terminal residue" evidence="1">
    <location>
        <position position="109"/>
    </location>
</feature>
<evidence type="ECO:0000313" key="1">
    <source>
        <dbReference type="EMBL" id="KAJ4711893.1"/>
    </source>
</evidence>
<proteinExistence type="predicted"/>
<gene>
    <name evidence="1" type="ORF">OWV82_014235</name>
</gene>
<keyword evidence="2" id="KW-1185">Reference proteome</keyword>
<comment type="caution">
    <text evidence="1">The sequence shown here is derived from an EMBL/GenBank/DDBJ whole genome shotgun (WGS) entry which is preliminary data.</text>
</comment>
<sequence>MSSQVLAVFAVLLLTSGSAMGIAPPDCNSVLVQLNPCVPYLSKNEAKPQDACCSGVKNLKQYSNDKVSRQAICRCLETVAPMYGQIDYSLISALPRQCSVAVKLPAVSP</sequence>
<dbReference type="Proteomes" id="UP001164539">
    <property type="component" value="Chromosome 8"/>
</dbReference>
<accession>A0ACC1XLV9</accession>
<evidence type="ECO:0000313" key="2">
    <source>
        <dbReference type="Proteomes" id="UP001164539"/>
    </source>
</evidence>
<protein>
    <submittedName>
        <fullName evidence="1">Non-specific lipid-transfer protein</fullName>
    </submittedName>
</protein>
<name>A0ACC1XLV9_MELAZ</name>
<dbReference type="EMBL" id="CM051401">
    <property type="protein sequence ID" value="KAJ4711893.1"/>
    <property type="molecule type" value="Genomic_DNA"/>
</dbReference>
<reference evidence="1 2" key="1">
    <citation type="journal article" date="2023" name="Science">
        <title>Complex scaffold remodeling in plant triterpene biosynthesis.</title>
        <authorList>
            <person name="De La Pena R."/>
            <person name="Hodgson H."/>
            <person name="Liu J.C."/>
            <person name="Stephenson M.J."/>
            <person name="Martin A.C."/>
            <person name="Owen C."/>
            <person name="Harkess A."/>
            <person name="Leebens-Mack J."/>
            <person name="Jimenez L.E."/>
            <person name="Osbourn A."/>
            <person name="Sattely E.S."/>
        </authorList>
    </citation>
    <scope>NUCLEOTIDE SEQUENCE [LARGE SCALE GENOMIC DNA]</scope>
    <source>
        <strain evidence="2">cv. JPN11</strain>
        <tissue evidence="1">Leaf</tissue>
    </source>
</reference>
<organism evidence="1 2">
    <name type="scientific">Melia azedarach</name>
    <name type="common">Chinaberry tree</name>
    <dbReference type="NCBI Taxonomy" id="155640"/>
    <lineage>
        <taxon>Eukaryota</taxon>
        <taxon>Viridiplantae</taxon>
        <taxon>Streptophyta</taxon>
        <taxon>Embryophyta</taxon>
        <taxon>Tracheophyta</taxon>
        <taxon>Spermatophyta</taxon>
        <taxon>Magnoliopsida</taxon>
        <taxon>eudicotyledons</taxon>
        <taxon>Gunneridae</taxon>
        <taxon>Pentapetalae</taxon>
        <taxon>rosids</taxon>
        <taxon>malvids</taxon>
        <taxon>Sapindales</taxon>
        <taxon>Meliaceae</taxon>
        <taxon>Melia</taxon>
    </lineage>
</organism>